<evidence type="ECO:0000256" key="3">
    <source>
        <dbReference type="ARBA" id="ARBA00022692"/>
    </source>
</evidence>
<keyword evidence="6" id="KW-1003">Cell membrane</keyword>
<evidence type="ECO:0000256" key="6">
    <source>
        <dbReference type="RuleBase" id="RU363076"/>
    </source>
</evidence>
<dbReference type="Proteomes" id="UP001196870">
    <property type="component" value="Unassembled WGS sequence"/>
</dbReference>
<reference evidence="8" key="1">
    <citation type="journal article" date="2021" name="Syst. Appl. Microbiol.">
        <title>Roseomonas hellenica sp. nov., isolated from roots of wild-growing Alkanna tinctoria.</title>
        <authorList>
            <person name="Rat A."/>
            <person name="Naranjo H.D."/>
            <person name="Lebbe L."/>
            <person name="Cnockaert M."/>
            <person name="Krigas N."/>
            <person name="Grigoriadou K."/>
            <person name="Maloupa E."/>
            <person name="Willems A."/>
        </authorList>
    </citation>
    <scope>NUCLEOTIDE SEQUENCE [LARGE SCALE GENOMIC DNA]</scope>
    <source>
        <strain evidence="8">LMG 31523</strain>
    </source>
</reference>
<proteinExistence type="inferred from homology"/>
<keyword evidence="4 6" id="KW-1133">Transmembrane helix</keyword>
<evidence type="ECO:0000256" key="1">
    <source>
        <dbReference type="ARBA" id="ARBA00004370"/>
    </source>
</evidence>
<sequence length="226" mass="24167">MRRILLPILAVLPAFAMLVALGTWQVHRLRWKTDMLAAIAASEAGPPAPLGAAPLTFAKVEARGRFDHAREVRLGLEVRGNVLGTQLVTPLLRDGAPPLLVDRGWVPMGGNQPIARPEGEVAVTGWVLPAEPGGWFAAEDDVRGRQFYSFDPAKIGATLGLPSVAPFGLVALGNAPAGALPDPARVLPRPPNNHLGYVITWYGLALALLTVFAVWMRRRLNTTASS</sequence>
<dbReference type="PROSITE" id="PS50895">
    <property type="entry name" value="SURF1"/>
    <property type="match status" value="1"/>
</dbReference>
<dbReference type="InterPro" id="IPR045214">
    <property type="entry name" value="Surf1/Surf4"/>
</dbReference>
<dbReference type="EMBL" id="JAAGBB010000014">
    <property type="protein sequence ID" value="MBR0665282.1"/>
    <property type="molecule type" value="Genomic_DNA"/>
</dbReference>
<keyword evidence="8" id="KW-1185">Reference proteome</keyword>
<dbReference type="CDD" id="cd06662">
    <property type="entry name" value="SURF1"/>
    <property type="match status" value="1"/>
</dbReference>
<protein>
    <recommendedName>
        <fullName evidence="6">SURF1-like protein</fullName>
    </recommendedName>
</protein>
<comment type="caution">
    <text evidence="7">The sequence shown here is derived from an EMBL/GenBank/DDBJ whole genome shotgun (WGS) entry which is preliminary data.</text>
</comment>
<organism evidence="7 8">
    <name type="scientific">Plastoroseomonas hellenica</name>
    <dbReference type="NCBI Taxonomy" id="2687306"/>
    <lineage>
        <taxon>Bacteria</taxon>
        <taxon>Pseudomonadati</taxon>
        <taxon>Pseudomonadota</taxon>
        <taxon>Alphaproteobacteria</taxon>
        <taxon>Acetobacterales</taxon>
        <taxon>Acetobacteraceae</taxon>
        <taxon>Plastoroseomonas</taxon>
    </lineage>
</organism>
<keyword evidence="3 6" id="KW-0812">Transmembrane</keyword>
<evidence type="ECO:0000256" key="5">
    <source>
        <dbReference type="ARBA" id="ARBA00023136"/>
    </source>
</evidence>
<dbReference type="InterPro" id="IPR002994">
    <property type="entry name" value="Surf1/Shy1"/>
</dbReference>
<dbReference type="PANTHER" id="PTHR23427">
    <property type="entry name" value="SURFEIT LOCUS PROTEIN"/>
    <property type="match status" value="1"/>
</dbReference>
<dbReference type="Pfam" id="PF02104">
    <property type="entry name" value="SURF1"/>
    <property type="match status" value="1"/>
</dbReference>
<gene>
    <name evidence="7" type="ORF">GXW71_13040</name>
</gene>
<keyword evidence="5 6" id="KW-0472">Membrane</keyword>
<evidence type="ECO:0000256" key="4">
    <source>
        <dbReference type="ARBA" id="ARBA00022989"/>
    </source>
</evidence>
<evidence type="ECO:0000313" key="7">
    <source>
        <dbReference type="EMBL" id="MBR0665282.1"/>
    </source>
</evidence>
<name>A0ABS5EYA2_9PROT</name>
<evidence type="ECO:0000313" key="8">
    <source>
        <dbReference type="Proteomes" id="UP001196870"/>
    </source>
</evidence>
<accession>A0ABS5EYA2</accession>
<comment type="subcellular location">
    <subcellularLocation>
        <location evidence="6">Cell membrane</location>
        <topology evidence="6">Multi-pass membrane protein</topology>
    </subcellularLocation>
    <subcellularLocation>
        <location evidence="1">Membrane</location>
    </subcellularLocation>
</comment>
<feature type="transmembrane region" description="Helical" evidence="6">
    <location>
        <begin position="195"/>
        <end position="216"/>
    </location>
</feature>
<comment type="similarity">
    <text evidence="2 6">Belongs to the SURF1 family.</text>
</comment>
<evidence type="ECO:0000256" key="2">
    <source>
        <dbReference type="ARBA" id="ARBA00007165"/>
    </source>
</evidence>
<dbReference type="RefSeq" id="WP_211852954.1">
    <property type="nucleotide sequence ID" value="NZ_JAAGBB010000014.1"/>
</dbReference>
<dbReference type="PANTHER" id="PTHR23427:SF2">
    <property type="entry name" value="SURFEIT LOCUS PROTEIN 1"/>
    <property type="match status" value="1"/>
</dbReference>
<comment type="caution">
    <text evidence="6">Lacks conserved residue(s) required for the propagation of feature annotation.</text>
</comment>